<sequence>MSMSTNKVSKMNRNAMAPIKRKDVKYIRIQPRNARGNRRIFELQTAVATYSKTLPDSDSISTIDLHSQLHFGDEMYFDYYNTPEFNSKYDNVFYELIVSNSQLQTKANGSKYLSKSKDSRFKNPVAPTPQDENTANAYNLSCQLNVIDYTQPNFVHCDTTREEYQAIVSKSMSNNVNEEIFAMASTAIAPFAEYTNALIRPITPSTDNILSSQRLFSNLFLDGDMLAKVFRILLWSFSPSPEVSVLLLDWSSLIPKPSGMISPIFIPVLEALLTGNILEARRLVFSQLVTNGQTAGGMDETLVTKRNEVALEKMMNCINQEDKRNSSRHALLYGAMHCQDLQNRLVKEGYSLTNIDWRTAWSVSVPTIGSGNETPQKNVNTSKSAGGLSWGQFAFADAKDIGIGLFVVPLYLMIGGLDWISTIKEISHSVDVGSTVDAGLIGIFYLMRHLAMYLGLSKFVVEWDGEVKLFEK</sequence>
<name>A0AAD3CR51_9STRA</name>
<proteinExistence type="predicted"/>
<dbReference type="PANTHER" id="PTHR35757">
    <property type="entry name" value="THERMOSOME SUBUNIT GAMMA"/>
    <property type="match status" value="1"/>
</dbReference>
<dbReference type="Proteomes" id="UP001054902">
    <property type="component" value="Unassembled WGS sequence"/>
</dbReference>
<dbReference type="PANTHER" id="PTHR35757:SF1">
    <property type="entry name" value="THERMOSOME SUBUNIT GAMMA"/>
    <property type="match status" value="1"/>
</dbReference>
<dbReference type="EMBL" id="BLLK01000038">
    <property type="protein sequence ID" value="GFH49320.1"/>
    <property type="molecule type" value="Genomic_DNA"/>
</dbReference>
<reference evidence="1 2" key="1">
    <citation type="journal article" date="2021" name="Sci. Rep.">
        <title>The genome of the diatom Chaetoceros tenuissimus carries an ancient integrated fragment of an extant virus.</title>
        <authorList>
            <person name="Hongo Y."/>
            <person name="Kimura K."/>
            <person name="Takaki Y."/>
            <person name="Yoshida Y."/>
            <person name="Baba S."/>
            <person name="Kobayashi G."/>
            <person name="Nagasaki K."/>
            <person name="Hano T."/>
            <person name="Tomaru Y."/>
        </authorList>
    </citation>
    <scope>NUCLEOTIDE SEQUENCE [LARGE SCALE GENOMIC DNA]</scope>
    <source>
        <strain evidence="1 2">NIES-3715</strain>
    </source>
</reference>
<keyword evidence="2" id="KW-1185">Reference proteome</keyword>
<organism evidence="1 2">
    <name type="scientific">Chaetoceros tenuissimus</name>
    <dbReference type="NCBI Taxonomy" id="426638"/>
    <lineage>
        <taxon>Eukaryota</taxon>
        <taxon>Sar</taxon>
        <taxon>Stramenopiles</taxon>
        <taxon>Ochrophyta</taxon>
        <taxon>Bacillariophyta</taxon>
        <taxon>Coscinodiscophyceae</taxon>
        <taxon>Chaetocerotophycidae</taxon>
        <taxon>Chaetocerotales</taxon>
        <taxon>Chaetocerotaceae</taxon>
        <taxon>Chaetoceros</taxon>
    </lineage>
</organism>
<evidence type="ECO:0000313" key="1">
    <source>
        <dbReference type="EMBL" id="GFH49320.1"/>
    </source>
</evidence>
<evidence type="ECO:0000313" key="2">
    <source>
        <dbReference type="Proteomes" id="UP001054902"/>
    </source>
</evidence>
<dbReference type="AlphaFoldDB" id="A0AAD3CR51"/>
<accession>A0AAD3CR51</accession>
<gene>
    <name evidence="1" type="ORF">CTEN210_05796</name>
</gene>
<protein>
    <submittedName>
        <fullName evidence="1">Uncharacterized protein</fullName>
    </submittedName>
</protein>
<comment type="caution">
    <text evidence="1">The sequence shown here is derived from an EMBL/GenBank/DDBJ whole genome shotgun (WGS) entry which is preliminary data.</text>
</comment>